<keyword evidence="10" id="KW-1185">Reference proteome</keyword>
<dbReference type="Proteomes" id="UP000596742">
    <property type="component" value="Unassembled WGS sequence"/>
</dbReference>
<sequence>MLIVSSVKPIIAMFRCAPEHEHRPIFNWFHSIVGTSAHIVGAITVGFGVNISKANVDSTANYILIEYAIAFVVIEFFLARLSQQPNTPDEKVFNLSASEKEKQNESGAMKFVLFLHVIAMTTSCAMLVYLVLQA</sequence>
<keyword evidence="2" id="KW-0813">Transport</keyword>
<evidence type="ECO:0000256" key="4">
    <source>
        <dbReference type="ARBA" id="ARBA00022982"/>
    </source>
</evidence>
<feature type="transmembrane region" description="Helical" evidence="7">
    <location>
        <begin position="28"/>
        <end position="49"/>
    </location>
</feature>
<evidence type="ECO:0000313" key="9">
    <source>
        <dbReference type="EMBL" id="VDI39814.1"/>
    </source>
</evidence>
<evidence type="ECO:0000256" key="7">
    <source>
        <dbReference type="SAM" id="Phobius"/>
    </source>
</evidence>
<proteinExistence type="predicted"/>
<accession>A0A8B6EU61</accession>
<keyword evidence="6 7" id="KW-0472">Membrane</keyword>
<evidence type="ECO:0000256" key="3">
    <source>
        <dbReference type="ARBA" id="ARBA00022692"/>
    </source>
</evidence>
<feature type="domain" description="Cytochrome b561" evidence="8">
    <location>
        <begin position="1"/>
        <end position="83"/>
    </location>
</feature>
<dbReference type="PROSITE" id="PS50939">
    <property type="entry name" value="CYTOCHROME_B561"/>
    <property type="match status" value="1"/>
</dbReference>
<comment type="subcellular location">
    <subcellularLocation>
        <location evidence="1">Membrane</location>
    </subcellularLocation>
</comment>
<organism evidence="9 10">
    <name type="scientific">Mytilus galloprovincialis</name>
    <name type="common">Mediterranean mussel</name>
    <dbReference type="NCBI Taxonomy" id="29158"/>
    <lineage>
        <taxon>Eukaryota</taxon>
        <taxon>Metazoa</taxon>
        <taxon>Spiralia</taxon>
        <taxon>Lophotrochozoa</taxon>
        <taxon>Mollusca</taxon>
        <taxon>Bivalvia</taxon>
        <taxon>Autobranchia</taxon>
        <taxon>Pteriomorphia</taxon>
        <taxon>Mytilida</taxon>
        <taxon>Mytiloidea</taxon>
        <taxon>Mytilidae</taxon>
        <taxon>Mytilinae</taxon>
        <taxon>Mytilus</taxon>
    </lineage>
</organism>
<dbReference type="GO" id="GO:0016020">
    <property type="term" value="C:membrane"/>
    <property type="evidence" value="ECO:0007669"/>
    <property type="project" value="UniProtKB-SubCell"/>
</dbReference>
<name>A0A8B6EU61_MYTGA</name>
<evidence type="ECO:0000256" key="1">
    <source>
        <dbReference type="ARBA" id="ARBA00004370"/>
    </source>
</evidence>
<evidence type="ECO:0000256" key="6">
    <source>
        <dbReference type="ARBA" id="ARBA00023136"/>
    </source>
</evidence>
<keyword evidence="5 7" id="KW-1133">Transmembrane helix</keyword>
<protein>
    <recommendedName>
        <fullName evidence="8">Cytochrome b561 domain-containing protein</fullName>
    </recommendedName>
</protein>
<evidence type="ECO:0000259" key="8">
    <source>
        <dbReference type="PROSITE" id="PS50939"/>
    </source>
</evidence>
<feature type="transmembrane region" description="Helical" evidence="7">
    <location>
        <begin position="61"/>
        <end position="79"/>
    </location>
</feature>
<dbReference type="InterPro" id="IPR006593">
    <property type="entry name" value="Cyt_b561/ferric_Rdtase_TM"/>
</dbReference>
<keyword evidence="3 7" id="KW-0812">Transmembrane</keyword>
<comment type="caution">
    <text evidence="9">The sequence shown here is derived from an EMBL/GenBank/DDBJ whole genome shotgun (WGS) entry which is preliminary data.</text>
</comment>
<evidence type="ECO:0000256" key="5">
    <source>
        <dbReference type="ARBA" id="ARBA00022989"/>
    </source>
</evidence>
<reference evidence="9" key="1">
    <citation type="submission" date="2018-11" db="EMBL/GenBank/DDBJ databases">
        <authorList>
            <person name="Alioto T."/>
            <person name="Alioto T."/>
        </authorList>
    </citation>
    <scope>NUCLEOTIDE SEQUENCE</scope>
</reference>
<keyword evidence="4" id="KW-0249">Electron transport</keyword>
<feature type="transmembrane region" description="Helical" evidence="7">
    <location>
        <begin position="111"/>
        <end position="132"/>
    </location>
</feature>
<dbReference type="EMBL" id="UYJE01005732">
    <property type="protein sequence ID" value="VDI39814.1"/>
    <property type="molecule type" value="Genomic_DNA"/>
</dbReference>
<evidence type="ECO:0000256" key="2">
    <source>
        <dbReference type="ARBA" id="ARBA00022448"/>
    </source>
</evidence>
<dbReference type="AlphaFoldDB" id="A0A8B6EU61"/>
<gene>
    <name evidence="9" type="ORF">MGAL_10B000597</name>
</gene>
<evidence type="ECO:0000313" key="10">
    <source>
        <dbReference type="Proteomes" id="UP000596742"/>
    </source>
</evidence>
<dbReference type="OrthoDB" id="2419613at2759"/>